<proteinExistence type="predicted"/>
<organism evidence="1 2">
    <name type="scientific">Kingdonia uniflora</name>
    <dbReference type="NCBI Taxonomy" id="39325"/>
    <lineage>
        <taxon>Eukaryota</taxon>
        <taxon>Viridiplantae</taxon>
        <taxon>Streptophyta</taxon>
        <taxon>Embryophyta</taxon>
        <taxon>Tracheophyta</taxon>
        <taxon>Spermatophyta</taxon>
        <taxon>Magnoliopsida</taxon>
        <taxon>Ranunculales</taxon>
        <taxon>Circaeasteraceae</taxon>
        <taxon>Kingdonia</taxon>
    </lineage>
</organism>
<evidence type="ECO:0000313" key="2">
    <source>
        <dbReference type="Proteomes" id="UP000541444"/>
    </source>
</evidence>
<keyword evidence="2" id="KW-1185">Reference proteome</keyword>
<protein>
    <submittedName>
        <fullName evidence="1">Uncharacterized protein</fullName>
    </submittedName>
</protein>
<dbReference type="EMBL" id="JACGCM010001488">
    <property type="protein sequence ID" value="KAF6154586.1"/>
    <property type="molecule type" value="Genomic_DNA"/>
</dbReference>
<evidence type="ECO:0000313" key="1">
    <source>
        <dbReference type="EMBL" id="KAF6154586.1"/>
    </source>
</evidence>
<name>A0A7J7MI70_9MAGN</name>
<gene>
    <name evidence="1" type="ORF">GIB67_017968</name>
</gene>
<accession>A0A7J7MI70</accession>
<dbReference type="Proteomes" id="UP000541444">
    <property type="component" value="Unassembled WGS sequence"/>
</dbReference>
<sequence length="350" mass="40569">MYTSVVKICHDDAISCGDKDEDEVGLRIFGDDEDEFGMDSSTWLLESSNEENNDYRTDVVAQPIYHPEIGAQLCQLFSTLSAMNTMIILENLAAFHGSFYNLGKHLEVIIKYENRPMAYLETLVNFEMFLISFMSYKNVKNRMGASNVEARVSLRRKLEGCSQKVYRDMNIIISHNPHFRLEKKEKEKSTPEFHVKDGSKTANVIVEDGVVCETKSRKKSKLIDDNQFMERRSKMVSYIIDTKLNEIEARINMQKKFLPPACIEHSLFTAFLKRSFIDDLNQLEWIDHGRKSKLILREGTKVSCWYCWKDDAFISHLFAQQIQEDEGGDKKEKQDEGGDKKEKRVIAFLH</sequence>
<comment type="caution">
    <text evidence="1">The sequence shown here is derived from an EMBL/GenBank/DDBJ whole genome shotgun (WGS) entry which is preliminary data.</text>
</comment>
<dbReference type="AlphaFoldDB" id="A0A7J7MI70"/>
<reference evidence="1 2" key="1">
    <citation type="journal article" date="2020" name="IScience">
        <title>Genome Sequencing of the Endangered Kingdonia uniflora (Circaeasteraceae, Ranunculales) Reveals Potential Mechanisms of Evolutionary Specialization.</title>
        <authorList>
            <person name="Sun Y."/>
            <person name="Deng T."/>
            <person name="Zhang A."/>
            <person name="Moore M.J."/>
            <person name="Landis J.B."/>
            <person name="Lin N."/>
            <person name="Zhang H."/>
            <person name="Zhang X."/>
            <person name="Huang J."/>
            <person name="Zhang X."/>
            <person name="Sun H."/>
            <person name="Wang H."/>
        </authorList>
    </citation>
    <scope>NUCLEOTIDE SEQUENCE [LARGE SCALE GENOMIC DNA]</scope>
    <source>
        <strain evidence="1">TB1705</strain>
        <tissue evidence="1">Leaf</tissue>
    </source>
</reference>